<gene>
    <name evidence="10" type="primary">rnfD</name>
    <name evidence="11" type="ORF">ACFSJ3_00880</name>
</gene>
<feature type="modified residue" description="FMN phosphoryl threonine" evidence="10">
    <location>
        <position position="173"/>
    </location>
</feature>
<dbReference type="RefSeq" id="WP_345338687.1">
    <property type="nucleotide sequence ID" value="NZ_BAABLI010000007.1"/>
</dbReference>
<dbReference type="EC" id="7.-.-.-" evidence="10"/>
<evidence type="ECO:0000256" key="8">
    <source>
        <dbReference type="ARBA" id="ARBA00022989"/>
    </source>
</evidence>
<feature type="transmembrane region" description="Helical" evidence="10">
    <location>
        <begin position="95"/>
        <end position="113"/>
    </location>
</feature>
<evidence type="ECO:0000313" key="12">
    <source>
        <dbReference type="Proteomes" id="UP001597380"/>
    </source>
</evidence>
<comment type="cofactor">
    <cofactor evidence="10">
        <name>FMN</name>
        <dbReference type="ChEBI" id="CHEBI:58210"/>
    </cofactor>
</comment>
<evidence type="ECO:0000256" key="5">
    <source>
        <dbReference type="ARBA" id="ARBA00022692"/>
    </source>
</evidence>
<comment type="function">
    <text evidence="10">Part of a membrane-bound complex that couples electron transfer with translocation of ions across the membrane.</text>
</comment>
<feature type="transmembrane region" description="Helical" evidence="10">
    <location>
        <begin position="21"/>
        <end position="41"/>
    </location>
</feature>
<evidence type="ECO:0000256" key="1">
    <source>
        <dbReference type="ARBA" id="ARBA00022448"/>
    </source>
</evidence>
<evidence type="ECO:0000256" key="2">
    <source>
        <dbReference type="ARBA" id="ARBA00022553"/>
    </source>
</evidence>
<reference evidence="12" key="1">
    <citation type="journal article" date="2019" name="Int. J. Syst. Evol. Microbiol.">
        <title>The Global Catalogue of Microorganisms (GCM) 10K type strain sequencing project: providing services to taxonomists for standard genome sequencing and annotation.</title>
        <authorList>
            <consortium name="The Broad Institute Genomics Platform"/>
            <consortium name="The Broad Institute Genome Sequencing Center for Infectious Disease"/>
            <person name="Wu L."/>
            <person name="Ma J."/>
        </authorList>
    </citation>
    <scope>NUCLEOTIDE SEQUENCE [LARGE SCALE GENOMIC DNA]</scope>
    <source>
        <strain evidence="12">CGMCC 1.10992</strain>
    </source>
</reference>
<keyword evidence="3 10" id="KW-0285">Flavoprotein</keyword>
<keyword evidence="12" id="KW-1185">Reference proteome</keyword>
<keyword evidence="9 10" id="KW-0472">Membrane</keyword>
<comment type="similarity">
    <text evidence="10">Belongs to the NqrB/RnfD family.</text>
</comment>
<evidence type="ECO:0000256" key="3">
    <source>
        <dbReference type="ARBA" id="ARBA00022630"/>
    </source>
</evidence>
<keyword evidence="6 10" id="KW-1278">Translocase</keyword>
<dbReference type="HAMAP" id="MF_00462">
    <property type="entry name" value="RsxD_RnfD"/>
    <property type="match status" value="1"/>
</dbReference>
<dbReference type="Proteomes" id="UP001597380">
    <property type="component" value="Unassembled WGS sequence"/>
</dbReference>
<feature type="transmembrane region" description="Helical" evidence="10">
    <location>
        <begin position="250"/>
        <end position="269"/>
    </location>
</feature>
<dbReference type="NCBIfam" id="TIGR01946">
    <property type="entry name" value="rnfD"/>
    <property type="match status" value="1"/>
</dbReference>
<keyword evidence="10" id="KW-0997">Cell inner membrane</keyword>
<evidence type="ECO:0000256" key="10">
    <source>
        <dbReference type="HAMAP-Rule" id="MF_00462"/>
    </source>
</evidence>
<dbReference type="InterPro" id="IPR011303">
    <property type="entry name" value="RnfD_bac"/>
</dbReference>
<sequence>MVQFSPVSAPHSHSGNSTTHLMFWVVAALIPATLYGFALFGLSAVKVWLFCTVTAVFVEALCLLAQKRFWRGALDGSALLTGWLLAMSLPPSVPWWVAVLGSTFAIAVGKQAYGGLGQNLFNPAMLARVMLLICFPVELTLWLDPSLPAMGADGLQFSAAWLGQNYDGVSAATPLAFHSGHEWQSDWHMNGLFFGQHAGSLGETSALLVALGGLFMLWRRVITWPIPFALLAGVAVPAAISHQINPEQFLSASTHLASGGVMLAAFFIATDMVTSPASVKGQLVFGIGCGLLIWLIRCFGSYPEGVAFAVLIMNATTPLIDHYLRPTIFGSRTQLNA</sequence>
<protein>
    <recommendedName>
        <fullName evidence="10">Ion-translocating oxidoreductase complex subunit D</fullName>
        <ecNumber evidence="10">7.-.-.-</ecNumber>
    </recommendedName>
    <alternativeName>
        <fullName evidence="10">Rnf electron transport complex subunit D</fullName>
    </alternativeName>
</protein>
<evidence type="ECO:0000256" key="7">
    <source>
        <dbReference type="ARBA" id="ARBA00022982"/>
    </source>
</evidence>
<evidence type="ECO:0000256" key="9">
    <source>
        <dbReference type="ARBA" id="ARBA00023136"/>
    </source>
</evidence>
<evidence type="ECO:0000313" key="11">
    <source>
        <dbReference type="EMBL" id="MFD2094524.1"/>
    </source>
</evidence>
<organism evidence="11 12">
    <name type="scientific">Corallincola platygyrae</name>
    <dbReference type="NCBI Taxonomy" id="1193278"/>
    <lineage>
        <taxon>Bacteria</taxon>
        <taxon>Pseudomonadati</taxon>
        <taxon>Pseudomonadota</taxon>
        <taxon>Gammaproteobacteria</taxon>
        <taxon>Alteromonadales</taxon>
        <taxon>Psychromonadaceae</taxon>
        <taxon>Corallincola</taxon>
    </lineage>
</organism>
<keyword evidence="4 10" id="KW-0288">FMN</keyword>
<dbReference type="InterPro" id="IPR004338">
    <property type="entry name" value="NqrB/RnfD"/>
</dbReference>
<keyword evidence="7 10" id="KW-0249">Electron transport</keyword>
<proteinExistence type="inferred from homology"/>
<comment type="subcellular location">
    <subcellularLocation>
        <location evidence="10">Cell inner membrane</location>
        <topology evidence="10">Multi-pass membrane protein</topology>
    </subcellularLocation>
</comment>
<dbReference type="EMBL" id="JBHUHT010000004">
    <property type="protein sequence ID" value="MFD2094524.1"/>
    <property type="molecule type" value="Genomic_DNA"/>
</dbReference>
<keyword evidence="1 10" id="KW-0813">Transport</keyword>
<feature type="transmembrane region" description="Helical" evidence="10">
    <location>
        <begin position="224"/>
        <end position="244"/>
    </location>
</feature>
<keyword evidence="8 10" id="KW-1133">Transmembrane helix</keyword>
<keyword evidence="2 10" id="KW-0597">Phosphoprotein</keyword>
<name>A0ABW4XHJ8_9GAMM</name>
<dbReference type="PANTHER" id="PTHR30578:SF0">
    <property type="entry name" value="ION-TRANSLOCATING OXIDOREDUCTASE COMPLEX SUBUNIT D"/>
    <property type="match status" value="1"/>
</dbReference>
<keyword evidence="5 10" id="KW-0812">Transmembrane</keyword>
<feature type="transmembrane region" description="Helical" evidence="10">
    <location>
        <begin position="47"/>
        <end position="65"/>
    </location>
</feature>
<feature type="transmembrane region" description="Helical" evidence="10">
    <location>
        <begin position="125"/>
        <end position="143"/>
    </location>
</feature>
<comment type="subunit">
    <text evidence="10">The complex is composed of six subunits: RnfA, RnfB, RnfC, RnfD, RnfE and RnfG.</text>
</comment>
<comment type="caution">
    <text evidence="11">The sequence shown here is derived from an EMBL/GenBank/DDBJ whole genome shotgun (WGS) entry which is preliminary data.</text>
</comment>
<feature type="transmembrane region" description="Helical" evidence="10">
    <location>
        <begin position="281"/>
        <end position="300"/>
    </location>
</feature>
<evidence type="ECO:0000256" key="6">
    <source>
        <dbReference type="ARBA" id="ARBA00022967"/>
    </source>
</evidence>
<feature type="transmembrane region" description="Helical" evidence="10">
    <location>
        <begin position="198"/>
        <end position="217"/>
    </location>
</feature>
<dbReference type="PANTHER" id="PTHR30578">
    <property type="entry name" value="ELECTRON TRANSPORT COMPLEX PROTEIN RNFD"/>
    <property type="match status" value="1"/>
</dbReference>
<keyword evidence="10" id="KW-1003">Cell membrane</keyword>
<accession>A0ABW4XHJ8</accession>
<evidence type="ECO:0000256" key="4">
    <source>
        <dbReference type="ARBA" id="ARBA00022643"/>
    </source>
</evidence>
<dbReference type="Pfam" id="PF03116">
    <property type="entry name" value="NQR2_RnfD_RnfE"/>
    <property type="match status" value="1"/>
</dbReference>